<protein>
    <submittedName>
        <fullName evidence="8">Oligosaccharide flippase family protein</fullName>
    </submittedName>
</protein>
<accession>A0ABT6TRA4</accession>
<dbReference type="InterPro" id="IPR002797">
    <property type="entry name" value="Polysacc_synth"/>
</dbReference>
<evidence type="ECO:0000256" key="2">
    <source>
        <dbReference type="ARBA" id="ARBA00022475"/>
    </source>
</evidence>
<feature type="transmembrane region" description="Helical" evidence="7">
    <location>
        <begin position="293"/>
        <end position="316"/>
    </location>
</feature>
<dbReference type="Proteomes" id="UP001161691">
    <property type="component" value="Unassembled WGS sequence"/>
</dbReference>
<evidence type="ECO:0000256" key="1">
    <source>
        <dbReference type="ARBA" id="ARBA00004651"/>
    </source>
</evidence>
<feature type="transmembrane region" description="Helical" evidence="7">
    <location>
        <begin position="189"/>
        <end position="208"/>
    </location>
</feature>
<comment type="caution">
    <text evidence="8">The sequence shown here is derived from an EMBL/GenBank/DDBJ whole genome shotgun (WGS) entry which is preliminary data.</text>
</comment>
<evidence type="ECO:0000313" key="8">
    <source>
        <dbReference type="EMBL" id="MDI4649384.1"/>
    </source>
</evidence>
<dbReference type="EMBL" id="JAGRPV010000001">
    <property type="protein sequence ID" value="MDI4649384.1"/>
    <property type="molecule type" value="Genomic_DNA"/>
</dbReference>
<comment type="subcellular location">
    <subcellularLocation>
        <location evidence="1">Cell membrane</location>
        <topology evidence="1">Multi-pass membrane protein</topology>
    </subcellularLocation>
</comment>
<evidence type="ECO:0000256" key="5">
    <source>
        <dbReference type="ARBA" id="ARBA00023136"/>
    </source>
</evidence>
<evidence type="ECO:0000313" key="9">
    <source>
        <dbReference type="Proteomes" id="UP001161691"/>
    </source>
</evidence>
<feature type="transmembrane region" description="Helical" evidence="7">
    <location>
        <begin position="495"/>
        <end position="518"/>
    </location>
</feature>
<feature type="transmembrane region" description="Helical" evidence="7">
    <location>
        <begin position="337"/>
        <end position="356"/>
    </location>
</feature>
<evidence type="ECO:0000256" key="4">
    <source>
        <dbReference type="ARBA" id="ARBA00022989"/>
    </source>
</evidence>
<dbReference type="PANTHER" id="PTHR30250:SF29">
    <property type="entry name" value="POLYSACCHARIDE BIOSYNTHESIS PROTEIN C-TERMINAL DOMAIN-CONTAINING PROTEIN"/>
    <property type="match status" value="1"/>
</dbReference>
<feature type="region of interest" description="Disordered" evidence="6">
    <location>
        <begin position="539"/>
        <end position="562"/>
    </location>
</feature>
<evidence type="ECO:0000256" key="3">
    <source>
        <dbReference type="ARBA" id="ARBA00022692"/>
    </source>
</evidence>
<reference evidence="8" key="1">
    <citation type="submission" date="2023-04" db="EMBL/GenBank/DDBJ databases">
        <title>Comparative genomic analysis of Cohnella hashimotonis sp. nov., isolated from the International Space Station.</title>
        <authorList>
            <person name="Venkateswaran K."/>
            <person name="Simpson A."/>
        </authorList>
    </citation>
    <scope>NUCLEOTIDE SEQUENCE</scope>
    <source>
        <strain evidence="8">F6_2S_P_1</strain>
    </source>
</reference>
<keyword evidence="3 7" id="KW-0812">Transmembrane</keyword>
<feature type="transmembrane region" description="Helical" evidence="7">
    <location>
        <begin position="91"/>
        <end position="112"/>
    </location>
</feature>
<keyword evidence="9" id="KW-1185">Reference proteome</keyword>
<feature type="transmembrane region" description="Helical" evidence="7">
    <location>
        <begin position="42"/>
        <end position="71"/>
    </location>
</feature>
<feature type="transmembrane region" description="Helical" evidence="7">
    <location>
        <begin position="368"/>
        <end position="393"/>
    </location>
</feature>
<organism evidence="8 9">
    <name type="scientific">Cohnella hashimotonis</name>
    <dbReference type="NCBI Taxonomy" id="2826895"/>
    <lineage>
        <taxon>Bacteria</taxon>
        <taxon>Bacillati</taxon>
        <taxon>Bacillota</taxon>
        <taxon>Bacilli</taxon>
        <taxon>Bacillales</taxon>
        <taxon>Paenibacillaceae</taxon>
        <taxon>Cohnella</taxon>
    </lineage>
</organism>
<feature type="transmembrane region" description="Helical" evidence="7">
    <location>
        <begin position="243"/>
        <end position="263"/>
    </location>
</feature>
<evidence type="ECO:0000256" key="7">
    <source>
        <dbReference type="SAM" id="Phobius"/>
    </source>
</evidence>
<name>A0ABT6TRA4_9BACL</name>
<proteinExistence type="predicted"/>
<keyword evidence="5 7" id="KW-0472">Membrane</keyword>
<dbReference type="InterPro" id="IPR050833">
    <property type="entry name" value="Poly_Biosynth_Transport"/>
</dbReference>
<dbReference type="RefSeq" id="WP_282912028.1">
    <property type="nucleotide sequence ID" value="NZ_JAGRPV010000001.1"/>
</dbReference>
<sequence>MKSQPSQLMRGAALLGGAALLSKLIGTLQKIPLQNLAGDRVFGLYSAVYALAVMWMTLAAAGIPVAVSALVAERIAAGDERGARRLLRYAAALLSASGLAAFALLWSAAYTLSAWMGAPEAADAIRASSLALLAAPLTAALRGYSQGRLEMGRPALSQLAEQCARVAFMLCALGWALQRDWSAASTAAAVHGGLAAGAAAGLAVMLIAGRRSHVYDRAERQASAAAAATLAPKESGRILLRRIVRVALPVAAGSVVAPLFGLIDAFTLPRFLQSAGDTAAAAMSAFGEYNRGVALLQLVSMAAGGAAAALVPSLTMARSGPGIDAESSAQAAFAMRLAWWFGGAAAIGLAILARPINIALFADARGTAAMTVLGAAALGAALQAVSAAVLQGLGDLRSPAFHLAFAALVKAALNAALVPAFGITGAAAAAACAYAAAAALNLRALHRLGALPVPRFAAAGRSALALAVLAASAAGGSLALSALTRGLGPRSAALLTALPCIALGAFAFAAALAATGALGPREWRALPGVAGSRAERWLHRLQPASRRSPETPAKSGSPPPAS</sequence>
<feature type="transmembrane region" description="Helical" evidence="7">
    <location>
        <begin position="423"/>
        <end position="442"/>
    </location>
</feature>
<gene>
    <name evidence="8" type="ORF">KB449_30915</name>
</gene>
<dbReference type="PANTHER" id="PTHR30250">
    <property type="entry name" value="PST FAMILY PREDICTED COLANIC ACID TRANSPORTER"/>
    <property type="match status" value="1"/>
</dbReference>
<keyword evidence="4 7" id="KW-1133">Transmembrane helix</keyword>
<evidence type="ECO:0000256" key="6">
    <source>
        <dbReference type="SAM" id="MobiDB-lite"/>
    </source>
</evidence>
<dbReference type="Pfam" id="PF01943">
    <property type="entry name" value="Polysacc_synt"/>
    <property type="match status" value="1"/>
</dbReference>
<keyword evidence="2" id="KW-1003">Cell membrane</keyword>
<feature type="transmembrane region" description="Helical" evidence="7">
    <location>
        <begin position="463"/>
        <end position="483"/>
    </location>
</feature>